<proteinExistence type="inferred from homology"/>
<reference evidence="4" key="1">
    <citation type="journal article" date="2023" name="Plant J.">
        <title>The genome of the king protea, Protea cynaroides.</title>
        <authorList>
            <person name="Chang J."/>
            <person name="Duong T.A."/>
            <person name="Schoeman C."/>
            <person name="Ma X."/>
            <person name="Roodt D."/>
            <person name="Barker N."/>
            <person name="Li Z."/>
            <person name="Van de Peer Y."/>
            <person name="Mizrachi E."/>
        </authorList>
    </citation>
    <scope>NUCLEOTIDE SEQUENCE</scope>
    <source>
        <tissue evidence="4">Young leaves</tissue>
    </source>
</reference>
<evidence type="ECO:0000313" key="5">
    <source>
        <dbReference type="Proteomes" id="UP001141806"/>
    </source>
</evidence>
<dbReference type="Gene3D" id="1.25.40.10">
    <property type="entry name" value="Tetratricopeptide repeat domain"/>
    <property type="match status" value="2"/>
</dbReference>
<dbReference type="PROSITE" id="PS51375">
    <property type="entry name" value="PPR"/>
    <property type="match status" value="3"/>
</dbReference>
<evidence type="ECO:0000256" key="2">
    <source>
        <dbReference type="ARBA" id="ARBA00022737"/>
    </source>
</evidence>
<dbReference type="SUPFAM" id="SSF48452">
    <property type="entry name" value="TPR-like"/>
    <property type="match status" value="1"/>
</dbReference>
<dbReference type="EMBL" id="JAMYWD010000011">
    <property type="protein sequence ID" value="KAJ4955111.1"/>
    <property type="molecule type" value="Genomic_DNA"/>
</dbReference>
<dbReference type="InterPro" id="IPR011990">
    <property type="entry name" value="TPR-like_helical_dom_sf"/>
</dbReference>
<dbReference type="GO" id="GO:0005739">
    <property type="term" value="C:mitochondrion"/>
    <property type="evidence" value="ECO:0007669"/>
    <property type="project" value="TreeGrafter"/>
</dbReference>
<dbReference type="PANTHER" id="PTHR45717">
    <property type="entry name" value="OS12G0527900 PROTEIN"/>
    <property type="match status" value="1"/>
</dbReference>
<evidence type="ECO:0000313" key="4">
    <source>
        <dbReference type="EMBL" id="KAJ4955111.1"/>
    </source>
</evidence>
<sequence>MEKGKKACSIILWRGTASLRRLSTATSSAVKDKETSLYRRLSAFGCNGAQVTDTLNEWVGEGKALRRFEVIGYVNQFRKFKKYEHGIKLLEWIEKRGRKLTHGDQAIRIDLLSKVEGVASAEKYFSSLKKSGKTKETYGALLSCYCKEKMTDKAMALFKEIERLKFASTLAYKNLMSLRMSLGEHKKVHQIAQEMKEKSIPRDVFVYNLLMNSYASLKDIEGVERIREEMNTDGIQIDWATHANLATIYIKAGQIEKANSALSELEKMDYRHDREAFHVLITLYAQTSNSLAVNRVWQSLKSTFPKTINNSYLVMLRALSRLGKKDALKKCFEEWESKCLTYDVRLTNVLIEAYLNLGMIKDAELLAERIKKRGSEPDFRTLEMFMTFYLKKQQLDLAIKYVDIAASDVKAGKKEWKLSQETLNLFLKYFEEKKDVDGVEKFYNSLKEVNHLTTKFYDSLLRTYISACRIESQMHKRIKDDGIEMSSETKKLLERVCPS</sequence>
<dbReference type="GO" id="GO:0003729">
    <property type="term" value="F:mRNA binding"/>
    <property type="evidence" value="ECO:0007669"/>
    <property type="project" value="UniProtKB-ARBA"/>
</dbReference>
<evidence type="ECO:0000256" key="3">
    <source>
        <dbReference type="PROSITE-ProRule" id="PRU00708"/>
    </source>
</evidence>
<keyword evidence="2" id="KW-0677">Repeat</keyword>
<feature type="repeat" description="PPR" evidence="3">
    <location>
        <begin position="343"/>
        <end position="377"/>
    </location>
</feature>
<dbReference type="PANTHER" id="PTHR45717:SF5">
    <property type="entry name" value="PENTACOTRIPEPTIDE-REPEAT REGION OF PRORP DOMAIN-CONTAINING PROTEIN"/>
    <property type="match status" value="1"/>
</dbReference>
<name>A0A9Q0JX59_9MAGN</name>
<dbReference type="Pfam" id="PF13812">
    <property type="entry name" value="PPR_3"/>
    <property type="match status" value="1"/>
</dbReference>
<accession>A0A9Q0JX59</accession>
<dbReference type="Proteomes" id="UP001141806">
    <property type="component" value="Unassembled WGS sequence"/>
</dbReference>
<evidence type="ECO:0000256" key="1">
    <source>
        <dbReference type="ARBA" id="ARBA00007626"/>
    </source>
</evidence>
<comment type="caution">
    <text evidence="4">The sequence shown here is derived from an EMBL/GenBank/DDBJ whole genome shotgun (WGS) entry which is preliminary data.</text>
</comment>
<dbReference type="AlphaFoldDB" id="A0A9Q0JX59"/>
<dbReference type="InterPro" id="IPR002885">
    <property type="entry name" value="PPR_rpt"/>
</dbReference>
<gene>
    <name evidence="4" type="ORF">NE237_011894</name>
</gene>
<protein>
    <recommendedName>
        <fullName evidence="6">Pentatricopeptide repeat-containing protein</fullName>
    </recommendedName>
</protein>
<evidence type="ECO:0008006" key="6">
    <source>
        <dbReference type="Google" id="ProtNLM"/>
    </source>
</evidence>
<keyword evidence="5" id="KW-1185">Reference proteome</keyword>
<comment type="similarity">
    <text evidence="1">Belongs to the PPR family. P subfamily.</text>
</comment>
<feature type="repeat" description="PPR" evidence="3">
    <location>
        <begin position="134"/>
        <end position="168"/>
    </location>
</feature>
<dbReference type="NCBIfam" id="TIGR00756">
    <property type="entry name" value="PPR"/>
    <property type="match status" value="2"/>
</dbReference>
<organism evidence="4 5">
    <name type="scientific">Protea cynaroides</name>
    <dbReference type="NCBI Taxonomy" id="273540"/>
    <lineage>
        <taxon>Eukaryota</taxon>
        <taxon>Viridiplantae</taxon>
        <taxon>Streptophyta</taxon>
        <taxon>Embryophyta</taxon>
        <taxon>Tracheophyta</taxon>
        <taxon>Spermatophyta</taxon>
        <taxon>Magnoliopsida</taxon>
        <taxon>Proteales</taxon>
        <taxon>Proteaceae</taxon>
        <taxon>Protea</taxon>
    </lineage>
</organism>
<dbReference type="Pfam" id="PF01535">
    <property type="entry name" value="PPR"/>
    <property type="match status" value="2"/>
</dbReference>
<feature type="repeat" description="PPR" evidence="3">
    <location>
        <begin position="203"/>
        <end position="237"/>
    </location>
</feature>
<dbReference type="OrthoDB" id="1717827at2759"/>